<name>A0A6M0H7G2_9CLOT</name>
<evidence type="ECO:0000259" key="1">
    <source>
        <dbReference type="Pfam" id="PF01156"/>
    </source>
</evidence>
<accession>A0A6M0H7G2</accession>
<organism evidence="2 3">
    <name type="scientific">Clostridium senegalense</name>
    <dbReference type="NCBI Taxonomy" id="1465809"/>
    <lineage>
        <taxon>Bacteria</taxon>
        <taxon>Bacillati</taxon>
        <taxon>Bacillota</taxon>
        <taxon>Clostridia</taxon>
        <taxon>Eubacteriales</taxon>
        <taxon>Clostridiaceae</taxon>
        <taxon>Clostridium</taxon>
    </lineage>
</organism>
<dbReference type="AlphaFoldDB" id="A0A6M0H7G2"/>
<comment type="caution">
    <text evidence="2">The sequence shown here is derived from an EMBL/GenBank/DDBJ whole genome shotgun (WGS) entry which is preliminary data.</text>
</comment>
<dbReference type="PANTHER" id="PTHR46190">
    <property type="entry name" value="SI:CH211-201H21.5-RELATED"/>
    <property type="match status" value="1"/>
</dbReference>
<dbReference type="PANTHER" id="PTHR46190:SF1">
    <property type="entry name" value="SI:CH211-201H21.5"/>
    <property type="match status" value="1"/>
</dbReference>
<gene>
    <name evidence="2" type="ORF">G3M99_15905</name>
</gene>
<dbReference type="InterPro" id="IPR052775">
    <property type="entry name" value="IUN_hydrolase"/>
</dbReference>
<dbReference type="SUPFAM" id="SSF53590">
    <property type="entry name" value="Nucleoside hydrolase"/>
    <property type="match status" value="1"/>
</dbReference>
<evidence type="ECO:0000313" key="2">
    <source>
        <dbReference type="EMBL" id="NEU06298.1"/>
    </source>
</evidence>
<keyword evidence="2" id="KW-0378">Hydrolase</keyword>
<dbReference type="EMBL" id="JAAGPU010000039">
    <property type="protein sequence ID" value="NEU06298.1"/>
    <property type="molecule type" value="Genomic_DNA"/>
</dbReference>
<evidence type="ECO:0000313" key="3">
    <source>
        <dbReference type="Proteomes" id="UP000481872"/>
    </source>
</evidence>
<dbReference type="GO" id="GO:0016799">
    <property type="term" value="F:hydrolase activity, hydrolyzing N-glycosyl compounds"/>
    <property type="evidence" value="ECO:0007669"/>
    <property type="project" value="InterPro"/>
</dbReference>
<feature type="domain" description="Inosine/uridine-preferring nucleoside hydrolase" evidence="1">
    <location>
        <begin position="4"/>
        <end position="260"/>
    </location>
</feature>
<dbReference type="InterPro" id="IPR001910">
    <property type="entry name" value="Inosine/uridine_hydrolase_dom"/>
</dbReference>
<dbReference type="Gene3D" id="3.90.245.10">
    <property type="entry name" value="Ribonucleoside hydrolase-like"/>
    <property type="match status" value="1"/>
</dbReference>
<protein>
    <submittedName>
        <fullName evidence="2">Nucleoside hydrolase</fullName>
    </submittedName>
</protein>
<keyword evidence="3" id="KW-1185">Reference proteome</keyword>
<dbReference type="InterPro" id="IPR036452">
    <property type="entry name" value="Ribo_hydro-like"/>
</dbReference>
<reference evidence="2 3" key="1">
    <citation type="submission" date="2020-02" db="EMBL/GenBank/DDBJ databases">
        <title>Genome assembly of a novel Clostridium senegalense strain.</title>
        <authorList>
            <person name="Gupta T.B."/>
            <person name="Jauregui R."/>
            <person name="Maclean P."/>
            <person name="Nawarathana A."/>
            <person name="Brightwell G."/>
        </authorList>
    </citation>
    <scope>NUCLEOTIDE SEQUENCE [LARGE SCALE GENOMIC DNA]</scope>
    <source>
        <strain evidence="2 3">AGRFS4</strain>
    </source>
</reference>
<dbReference type="Proteomes" id="UP000481872">
    <property type="component" value="Unassembled WGS sequence"/>
</dbReference>
<sequence length="290" mass="32031">MKRIIFDCDNTMGVPNCDVDDGLTLLYLLGKDDISLEGVTLTYGNNSLDVVYDTTLSLIKDLNLNISIYKGSEDKNNRISDASKFLAHTVKNNPKEIIVLATGALTNIYGAYLYDNSFFDNVKEIVLMGGITKPLIISGHKVNELNFSCDPEASSKVINSSSKISILNGHTTMEALFGPCELEKIKTSPNKVLNYIYDKILPWCNLNESLTGFNGFCNWDVAAAIYITNPELFKDEIATINSNSSDLATGCLKLDSYGKKVNMPSSILDLKTFNETFIESLLKLDTNLNN</sequence>
<dbReference type="Pfam" id="PF01156">
    <property type="entry name" value="IU_nuc_hydro"/>
    <property type="match status" value="1"/>
</dbReference>
<proteinExistence type="predicted"/>
<dbReference type="RefSeq" id="WP_199870772.1">
    <property type="nucleotide sequence ID" value="NZ_JAAGPU010000039.1"/>
</dbReference>